<evidence type="ECO:0000313" key="3">
    <source>
        <dbReference type="Proteomes" id="UP000228635"/>
    </source>
</evidence>
<reference evidence="3" key="1">
    <citation type="submission" date="2017-09" db="EMBL/GenBank/DDBJ databases">
        <title>Depth-based differentiation of microbial function through sediment-hosted aquifers and enrichment of novel symbionts in the deep terrestrial subsurface.</title>
        <authorList>
            <person name="Probst A.J."/>
            <person name="Ladd B."/>
            <person name="Jarett J.K."/>
            <person name="Geller-Mcgrath D.E."/>
            <person name="Sieber C.M.K."/>
            <person name="Emerson J.B."/>
            <person name="Anantharaman K."/>
            <person name="Thomas B.C."/>
            <person name="Malmstrom R."/>
            <person name="Stieglmeier M."/>
            <person name="Klingl A."/>
            <person name="Woyke T."/>
            <person name="Ryan C.M."/>
            <person name="Banfield J.F."/>
        </authorList>
    </citation>
    <scope>NUCLEOTIDE SEQUENCE [LARGE SCALE GENOMIC DNA]</scope>
</reference>
<keyword evidence="1" id="KW-0472">Membrane</keyword>
<keyword evidence="1" id="KW-0812">Transmembrane</keyword>
<evidence type="ECO:0000256" key="1">
    <source>
        <dbReference type="SAM" id="Phobius"/>
    </source>
</evidence>
<proteinExistence type="predicted"/>
<dbReference type="Proteomes" id="UP000228635">
    <property type="component" value="Unassembled WGS sequence"/>
</dbReference>
<organism evidence="2 3">
    <name type="scientific">Candidatus Harrisonbacteria bacterium CG10_big_fil_rev_8_21_14_0_10_42_17</name>
    <dbReference type="NCBI Taxonomy" id="1974584"/>
    <lineage>
        <taxon>Bacteria</taxon>
        <taxon>Candidatus Harrisoniibacteriota</taxon>
    </lineage>
</organism>
<name>A0A2M6WI02_9BACT</name>
<gene>
    <name evidence="2" type="ORF">COU08_02780</name>
</gene>
<accession>A0A2M6WI02</accession>
<evidence type="ECO:0008006" key="4">
    <source>
        <dbReference type="Google" id="ProtNLM"/>
    </source>
</evidence>
<dbReference type="AlphaFoldDB" id="A0A2M6WI02"/>
<dbReference type="EMBL" id="PFBA01000024">
    <property type="protein sequence ID" value="PIT92405.1"/>
    <property type="molecule type" value="Genomic_DNA"/>
</dbReference>
<feature type="transmembrane region" description="Helical" evidence="1">
    <location>
        <begin position="12"/>
        <end position="34"/>
    </location>
</feature>
<sequence>MFDAVAFLGNAFFYIRIAFIIIDVALVVAFVYILTRAIPFRPKLDPAFEAEKKTFTLQDAITRDRWSEIIAKVDAGSPELLKLAIIEADKLADDTLKRLGFEGKHMADRMQNVTPETLRSFTGLWKAHRVRNSLVHTPGYEVSKDQAVLAIESYRKFLAEVKAL</sequence>
<evidence type="ECO:0000313" key="2">
    <source>
        <dbReference type="EMBL" id="PIT92405.1"/>
    </source>
</evidence>
<keyword evidence="1" id="KW-1133">Transmembrane helix</keyword>
<protein>
    <recommendedName>
        <fullName evidence="4">DUF4145 domain-containing protein</fullName>
    </recommendedName>
</protein>
<comment type="caution">
    <text evidence="2">The sequence shown here is derived from an EMBL/GenBank/DDBJ whole genome shotgun (WGS) entry which is preliminary data.</text>
</comment>